<reference evidence="1 2" key="2">
    <citation type="journal article" date="2018" name="New Phytol.">
        <title>High intraspecific genome diversity in the model arbuscular mycorrhizal symbiont Rhizophagus irregularis.</title>
        <authorList>
            <person name="Chen E.C.H."/>
            <person name="Morin E."/>
            <person name="Beaudet D."/>
            <person name="Noel J."/>
            <person name="Yildirir G."/>
            <person name="Ndikumana S."/>
            <person name="Charron P."/>
            <person name="St-Onge C."/>
            <person name="Giorgi J."/>
            <person name="Kruger M."/>
            <person name="Marton T."/>
            <person name="Ropars J."/>
            <person name="Grigoriev I.V."/>
            <person name="Hainaut M."/>
            <person name="Henrissat B."/>
            <person name="Roux C."/>
            <person name="Martin F."/>
            <person name="Corradi N."/>
        </authorList>
    </citation>
    <scope>NUCLEOTIDE SEQUENCE [LARGE SCALE GENOMIC DNA]</scope>
    <source>
        <strain evidence="1 2">DAOM 197198</strain>
    </source>
</reference>
<protein>
    <submittedName>
        <fullName evidence="1">Uncharacterized protein</fullName>
    </submittedName>
</protein>
<dbReference type="EMBL" id="AUPC02000007">
    <property type="protein sequence ID" value="POG81954.1"/>
    <property type="molecule type" value="Genomic_DNA"/>
</dbReference>
<dbReference type="VEuPathDB" id="FungiDB:RhiirFUN_007247"/>
<evidence type="ECO:0000313" key="1">
    <source>
        <dbReference type="EMBL" id="POG81954.1"/>
    </source>
</evidence>
<feature type="non-terminal residue" evidence="1">
    <location>
        <position position="164"/>
    </location>
</feature>
<feature type="non-terminal residue" evidence="1">
    <location>
        <position position="1"/>
    </location>
</feature>
<proteinExistence type="predicted"/>
<dbReference type="AlphaFoldDB" id="A0A2P4QWA9"/>
<accession>A0A2P4QWA9</accession>
<comment type="caution">
    <text evidence="1">The sequence shown here is derived from an EMBL/GenBank/DDBJ whole genome shotgun (WGS) entry which is preliminary data.</text>
</comment>
<reference evidence="1 2" key="1">
    <citation type="journal article" date="2013" name="Proc. Natl. Acad. Sci. U.S.A.">
        <title>Genome of an arbuscular mycorrhizal fungus provides insight into the oldest plant symbiosis.</title>
        <authorList>
            <person name="Tisserant E."/>
            <person name="Malbreil M."/>
            <person name="Kuo A."/>
            <person name="Kohler A."/>
            <person name="Symeonidi A."/>
            <person name="Balestrini R."/>
            <person name="Charron P."/>
            <person name="Duensing N."/>
            <person name="Frei Dit Frey N."/>
            <person name="Gianinazzi-Pearson V."/>
            <person name="Gilbert L.B."/>
            <person name="Handa Y."/>
            <person name="Herr J.R."/>
            <person name="Hijri M."/>
            <person name="Koul R."/>
            <person name="Kawaguchi M."/>
            <person name="Krajinski F."/>
            <person name="Lammers P.J."/>
            <person name="Masclaux F.G."/>
            <person name="Murat C."/>
            <person name="Morin E."/>
            <person name="Ndikumana S."/>
            <person name="Pagni M."/>
            <person name="Petitpierre D."/>
            <person name="Requena N."/>
            <person name="Rosikiewicz P."/>
            <person name="Riley R."/>
            <person name="Saito K."/>
            <person name="San Clemente H."/>
            <person name="Shapiro H."/>
            <person name="van Tuinen D."/>
            <person name="Becard G."/>
            <person name="Bonfante P."/>
            <person name="Paszkowski U."/>
            <person name="Shachar-Hill Y.Y."/>
            <person name="Tuskan G.A."/>
            <person name="Young P.W."/>
            <person name="Sanders I.R."/>
            <person name="Henrissat B."/>
            <person name="Rensing S.A."/>
            <person name="Grigoriev I.V."/>
            <person name="Corradi N."/>
            <person name="Roux C."/>
            <person name="Martin F."/>
        </authorList>
    </citation>
    <scope>NUCLEOTIDE SEQUENCE [LARGE SCALE GENOMIC DNA]</scope>
    <source>
        <strain evidence="1 2">DAOM 197198</strain>
    </source>
</reference>
<dbReference type="Proteomes" id="UP000018888">
    <property type="component" value="Unassembled WGS sequence"/>
</dbReference>
<keyword evidence="2" id="KW-1185">Reference proteome</keyword>
<sequence length="164" mass="18562">MTSTTLTSSSTLSQRTSMSSFELTQEVLEAARDSLLEQETQIILAENISLEGFLKVFLDYIENEQDLPVKIRLVDGKVTAYEVALTPHAVVASYMSHLAWNNQLAGGCEENLIVDRIAISLLMPLFDHGMFLILHLYELATHRVMNIQPWLWKSDLSNQSVIYM</sequence>
<evidence type="ECO:0000313" key="2">
    <source>
        <dbReference type="Proteomes" id="UP000018888"/>
    </source>
</evidence>
<organism evidence="1 2">
    <name type="scientific">Rhizophagus irregularis (strain DAOM 181602 / DAOM 197198 / MUCL 43194)</name>
    <name type="common">Arbuscular mycorrhizal fungus</name>
    <name type="synonym">Glomus intraradices</name>
    <dbReference type="NCBI Taxonomy" id="747089"/>
    <lineage>
        <taxon>Eukaryota</taxon>
        <taxon>Fungi</taxon>
        <taxon>Fungi incertae sedis</taxon>
        <taxon>Mucoromycota</taxon>
        <taxon>Glomeromycotina</taxon>
        <taxon>Glomeromycetes</taxon>
        <taxon>Glomerales</taxon>
        <taxon>Glomeraceae</taxon>
        <taxon>Rhizophagus</taxon>
    </lineage>
</organism>
<name>A0A2P4QWA9_RHIID</name>
<gene>
    <name evidence="1" type="ORF">GLOIN_2v1500982</name>
</gene>